<sequence>MPFWFRLFKSKVGDMLSASGYAKLNTQRAFSKAGMALVATSTAVSSKADTGQFWKLETLKTDDPMKPKEDVTATEQFKTTITKSGNGQYVVDGRGNPPRLKFLITLAYALGLKFTLKRLKGDEELFKRYDDTLKQQLQPAIIEKAPKVPGGLPISCIPHQKVLAPQKSTTKLRLALMRVPKKREITP</sequence>
<dbReference type="WBParaSite" id="ALUE_0002043101-mRNA-1">
    <property type="protein sequence ID" value="ALUE_0002043101-mRNA-1"/>
    <property type="gene ID" value="ALUE_0002043101"/>
</dbReference>
<protein>
    <submittedName>
        <fullName evidence="2">Topoisom_bac domain-containing protein</fullName>
    </submittedName>
</protein>
<evidence type="ECO:0000313" key="2">
    <source>
        <dbReference type="WBParaSite" id="ALUE_0002043101-mRNA-1"/>
    </source>
</evidence>
<evidence type="ECO:0000313" key="1">
    <source>
        <dbReference type="Proteomes" id="UP000036681"/>
    </source>
</evidence>
<proteinExistence type="predicted"/>
<accession>A0A0M3INV3</accession>
<reference evidence="2" key="1">
    <citation type="submission" date="2017-02" db="UniProtKB">
        <authorList>
            <consortium name="WormBaseParasite"/>
        </authorList>
    </citation>
    <scope>IDENTIFICATION</scope>
</reference>
<organism evidence="1 2">
    <name type="scientific">Ascaris lumbricoides</name>
    <name type="common">Giant roundworm</name>
    <dbReference type="NCBI Taxonomy" id="6252"/>
    <lineage>
        <taxon>Eukaryota</taxon>
        <taxon>Metazoa</taxon>
        <taxon>Ecdysozoa</taxon>
        <taxon>Nematoda</taxon>
        <taxon>Chromadorea</taxon>
        <taxon>Rhabditida</taxon>
        <taxon>Spirurina</taxon>
        <taxon>Ascaridomorpha</taxon>
        <taxon>Ascaridoidea</taxon>
        <taxon>Ascarididae</taxon>
        <taxon>Ascaris</taxon>
    </lineage>
</organism>
<dbReference type="AlphaFoldDB" id="A0A0M3INV3"/>
<name>A0A0M3INV3_ASCLU</name>
<keyword evidence="1" id="KW-1185">Reference proteome</keyword>
<dbReference type="Proteomes" id="UP000036681">
    <property type="component" value="Unplaced"/>
</dbReference>